<accession>A0ABV7IDX1</accession>
<dbReference type="EMBL" id="JBHRTE010000048">
    <property type="protein sequence ID" value="MFC3168805.1"/>
    <property type="molecule type" value="Genomic_DNA"/>
</dbReference>
<comment type="caution">
    <text evidence="2">The sequence shown here is derived from an EMBL/GenBank/DDBJ whole genome shotgun (WGS) entry which is preliminary data.</text>
</comment>
<protein>
    <submittedName>
        <fullName evidence="2">Uncharacterized protein</fullName>
    </submittedName>
</protein>
<organism evidence="2 3">
    <name type="scientific">Paracoccus fontiphilus</name>
    <dbReference type="NCBI Taxonomy" id="1815556"/>
    <lineage>
        <taxon>Bacteria</taxon>
        <taxon>Pseudomonadati</taxon>
        <taxon>Pseudomonadota</taxon>
        <taxon>Alphaproteobacteria</taxon>
        <taxon>Rhodobacterales</taxon>
        <taxon>Paracoccaceae</taxon>
        <taxon>Paracoccus</taxon>
    </lineage>
</organism>
<name>A0ABV7IDX1_9RHOB</name>
<sequence length="72" mass="8182">MNNEDIQRNIVGIIKCGGYQANDENGHESRRHKPLDVPEGRRPGDAAIKTKERIQKKARDGRQKDIGLDFLN</sequence>
<reference evidence="3" key="1">
    <citation type="journal article" date="2019" name="Int. J. Syst. Evol. Microbiol.">
        <title>The Global Catalogue of Microorganisms (GCM) 10K type strain sequencing project: providing services to taxonomists for standard genome sequencing and annotation.</title>
        <authorList>
            <consortium name="The Broad Institute Genomics Platform"/>
            <consortium name="The Broad Institute Genome Sequencing Center for Infectious Disease"/>
            <person name="Wu L."/>
            <person name="Ma J."/>
        </authorList>
    </citation>
    <scope>NUCLEOTIDE SEQUENCE [LARGE SCALE GENOMIC DNA]</scope>
    <source>
        <strain evidence="3">KCTC 52239</strain>
    </source>
</reference>
<evidence type="ECO:0000256" key="1">
    <source>
        <dbReference type="SAM" id="MobiDB-lite"/>
    </source>
</evidence>
<feature type="compositionally biased region" description="Basic and acidic residues" evidence="1">
    <location>
        <begin position="24"/>
        <end position="72"/>
    </location>
</feature>
<gene>
    <name evidence="2" type="ORF">ACFOD7_12175</name>
</gene>
<proteinExistence type="predicted"/>
<feature type="region of interest" description="Disordered" evidence="1">
    <location>
        <begin position="20"/>
        <end position="72"/>
    </location>
</feature>
<evidence type="ECO:0000313" key="3">
    <source>
        <dbReference type="Proteomes" id="UP001595557"/>
    </source>
</evidence>
<keyword evidence="3" id="KW-1185">Reference proteome</keyword>
<dbReference type="Proteomes" id="UP001595557">
    <property type="component" value="Unassembled WGS sequence"/>
</dbReference>
<evidence type="ECO:0000313" key="2">
    <source>
        <dbReference type="EMBL" id="MFC3168805.1"/>
    </source>
</evidence>